<evidence type="ECO:0000256" key="2">
    <source>
        <dbReference type="ARBA" id="ARBA00022679"/>
    </source>
</evidence>
<keyword evidence="8" id="KW-1185">Reference proteome</keyword>
<evidence type="ECO:0000313" key="8">
    <source>
        <dbReference type="Proteomes" id="UP000509303"/>
    </source>
</evidence>
<dbReference type="InterPro" id="IPR020617">
    <property type="entry name" value="Thiolase_C"/>
</dbReference>
<dbReference type="Proteomes" id="UP000509303">
    <property type="component" value="Chromosome"/>
</dbReference>
<proteinExistence type="inferred from homology"/>
<dbReference type="EC" id="2.3.1.16" evidence="7"/>
<organism evidence="7 8">
    <name type="scientific">Streptomyces buecherae</name>
    <dbReference type="NCBI Taxonomy" id="2763006"/>
    <lineage>
        <taxon>Bacteria</taxon>
        <taxon>Bacillati</taxon>
        <taxon>Actinomycetota</taxon>
        <taxon>Actinomycetes</taxon>
        <taxon>Kitasatosporales</taxon>
        <taxon>Streptomycetaceae</taxon>
        <taxon>Streptomyces</taxon>
    </lineage>
</organism>
<dbReference type="InterPro" id="IPR020613">
    <property type="entry name" value="Thiolase_CS"/>
</dbReference>
<gene>
    <name evidence="7" type="ORF">HUT08_08845</name>
</gene>
<dbReference type="PROSITE" id="PS00737">
    <property type="entry name" value="THIOLASE_2"/>
    <property type="match status" value="1"/>
</dbReference>
<dbReference type="PIRSF" id="PIRSF000429">
    <property type="entry name" value="Ac-CoA_Ac_transf"/>
    <property type="match status" value="1"/>
</dbReference>
<evidence type="ECO:0000259" key="5">
    <source>
        <dbReference type="Pfam" id="PF00108"/>
    </source>
</evidence>
<evidence type="ECO:0000256" key="3">
    <source>
        <dbReference type="ARBA" id="ARBA00023315"/>
    </source>
</evidence>
<accession>A0A7H8N5B5</accession>
<comment type="similarity">
    <text evidence="1 4">Belongs to the thiolase-like superfamily. Thiolase family.</text>
</comment>
<evidence type="ECO:0000256" key="4">
    <source>
        <dbReference type="RuleBase" id="RU003557"/>
    </source>
</evidence>
<dbReference type="InterPro" id="IPR016039">
    <property type="entry name" value="Thiolase-like"/>
</dbReference>
<reference evidence="7 8" key="1">
    <citation type="submission" date="2020-06" db="EMBL/GenBank/DDBJ databases">
        <title>Genome mining for natural products.</title>
        <authorList>
            <person name="Zhang B."/>
            <person name="Shi J."/>
            <person name="Ge H."/>
        </authorList>
    </citation>
    <scope>NUCLEOTIDE SEQUENCE [LARGE SCALE GENOMIC DNA]</scope>
    <source>
        <strain evidence="7 8">NA00687</strain>
    </source>
</reference>
<dbReference type="GO" id="GO:0003988">
    <property type="term" value="F:acetyl-CoA C-acyltransferase activity"/>
    <property type="evidence" value="ECO:0007669"/>
    <property type="project" value="UniProtKB-EC"/>
</dbReference>
<dbReference type="NCBIfam" id="TIGR01930">
    <property type="entry name" value="AcCoA-C-Actrans"/>
    <property type="match status" value="1"/>
</dbReference>
<dbReference type="SUPFAM" id="SSF53901">
    <property type="entry name" value="Thiolase-like"/>
    <property type="match status" value="1"/>
</dbReference>
<dbReference type="AlphaFoldDB" id="A0A7H8N5B5"/>
<dbReference type="CDD" id="cd00751">
    <property type="entry name" value="thiolase"/>
    <property type="match status" value="1"/>
</dbReference>
<dbReference type="InterPro" id="IPR020616">
    <property type="entry name" value="Thiolase_N"/>
</dbReference>
<evidence type="ECO:0000313" key="7">
    <source>
        <dbReference type="EMBL" id="QKW49642.1"/>
    </source>
</evidence>
<keyword evidence="3 4" id="KW-0012">Acyltransferase</keyword>
<dbReference type="EMBL" id="CP054929">
    <property type="protein sequence ID" value="QKW49642.1"/>
    <property type="molecule type" value="Genomic_DNA"/>
</dbReference>
<feature type="domain" description="Thiolase N-terminal" evidence="5">
    <location>
        <begin position="6"/>
        <end position="196"/>
    </location>
</feature>
<dbReference type="PANTHER" id="PTHR43365:SF1">
    <property type="entry name" value="ACETYL-COA C-ACYLTRANSFERASE"/>
    <property type="match status" value="1"/>
</dbReference>
<feature type="domain" description="Thiolase C-terminal" evidence="6">
    <location>
        <begin position="291"/>
        <end position="411"/>
    </location>
</feature>
<dbReference type="Pfam" id="PF02803">
    <property type="entry name" value="Thiolase_C"/>
    <property type="match status" value="1"/>
</dbReference>
<dbReference type="Pfam" id="PF00108">
    <property type="entry name" value="Thiolase_N"/>
    <property type="match status" value="1"/>
</dbReference>
<evidence type="ECO:0000259" key="6">
    <source>
        <dbReference type="Pfam" id="PF02803"/>
    </source>
</evidence>
<dbReference type="PANTHER" id="PTHR43365">
    <property type="entry name" value="BLR7806 PROTEIN"/>
    <property type="match status" value="1"/>
</dbReference>
<keyword evidence="2 4" id="KW-0808">Transferase</keyword>
<protein>
    <submittedName>
        <fullName evidence="7">Acetyl-CoA C-acyltransferase</fullName>
        <ecNumber evidence="7">2.3.1.16</ecNumber>
    </submittedName>
</protein>
<dbReference type="Gene3D" id="3.40.47.10">
    <property type="match status" value="2"/>
</dbReference>
<name>A0A7H8N5B5_9ACTN</name>
<sequence length="413" mass="42815">MAREPVIVEAVRTPIGARGGALAGLHPASLLGETYGELLSRTGLTADCVEQVVGGTATPAGEQSMNVARHAWLARGLPYETAATTVDCQCGSSQQANHMVASMVASGVIDVGIGCGVEAMSRVPLGSNSRQGPGRPWPDPWHVDLPGHFEAAERIARRRGLTRERVDAVGLASQQRAARAWARGRFARETFGVRVPPPRGGQADPAGDWAGAAGEWAGAAGGWDGQAAGAADWRLVERDEGVRETSLAALGELRAVMPAAVHTAGTTAPVSDGASAVLWAARPVAHALGLRPRARILAQALVGVDPHFHLDGPVDATRAVLGRAGMTLADVDLVEINESFASVVLSWAQVFEQDLERVNVNGGAIAIGHPVGATGARLITTALHELERRDAEVALIAMGTGGGQATGTLLQRL</sequence>
<evidence type="ECO:0000256" key="1">
    <source>
        <dbReference type="ARBA" id="ARBA00010982"/>
    </source>
</evidence>
<dbReference type="InterPro" id="IPR002155">
    <property type="entry name" value="Thiolase"/>
</dbReference>